<name>A0AAV6V8K5_9ARAC</name>
<reference evidence="1 2" key="1">
    <citation type="journal article" date="2022" name="Nat. Ecol. Evol.">
        <title>A masculinizing supergene underlies an exaggerated male reproductive morph in a spider.</title>
        <authorList>
            <person name="Hendrickx F."/>
            <person name="De Corte Z."/>
            <person name="Sonet G."/>
            <person name="Van Belleghem S.M."/>
            <person name="Kostlbacher S."/>
            <person name="Vangestel C."/>
        </authorList>
    </citation>
    <scope>NUCLEOTIDE SEQUENCE [LARGE SCALE GENOMIC DNA]</scope>
    <source>
        <strain evidence="1">W744_W776</strain>
    </source>
</reference>
<evidence type="ECO:0000313" key="1">
    <source>
        <dbReference type="EMBL" id="KAG8192063.1"/>
    </source>
</evidence>
<comment type="caution">
    <text evidence="1">The sequence shown here is derived from an EMBL/GenBank/DDBJ whole genome shotgun (WGS) entry which is preliminary data.</text>
</comment>
<dbReference type="EMBL" id="JAFNEN010000146">
    <property type="protein sequence ID" value="KAG8192063.1"/>
    <property type="molecule type" value="Genomic_DNA"/>
</dbReference>
<protein>
    <submittedName>
        <fullName evidence="1">Uncharacterized protein</fullName>
    </submittedName>
</protein>
<accession>A0AAV6V8K5</accession>
<proteinExistence type="predicted"/>
<dbReference type="Proteomes" id="UP000827092">
    <property type="component" value="Unassembled WGS sequence"/>
</dbReference>
<evidence type="ECO:0000313" key="2">
    <source>
        <dbReference type="Proteomes" id="UP000827092"/>
    </source>
</evidence>
<organism evidence="1 2">
    <name type="scientific">Oedothorax gibbosus</name>
    <dbReference type="NCBI Taxonomy" id="931172"/>
    <lineage>
        <taxon>Eukaryota</taxon>
        <taxon>Metazoa</taxon>
        <taxon>Ecdysozoa</taxon>
        <taxon>Arthropoda</taxon>
        <taxon>Chelicerata</taxon>
        <taxon>Arachnida</taxon>
        <taxon>Araneae</taxon>
        <taxon>Araneomorphae</taxon>
        <taxon>Entelegynae</taxon>
        <taxon>Araneoidea</taxon>
        <taxon>Linyphiidae</taxon>
        <taxon>Erigoninae</taxon>
        <taxon>Oedothorax</taxon>
    </lineage>
</organism>
<gene>
    <name evidence="1" type="ORF">JTE90_025327</name>
</gene>
<keyword evidence="2" id="KW-1185">Reference proteome</keyword>
<dbReference type="AlphaFoldDB" id="A0AAV6V8K5"/>
<sequence>MSLGEKALKKAVSAQNVPKKRNRKPVLINCRSISANGAESFDDGLAERWIPIKLNSEVKDLEKEEFTMVRRVAGMEWQNGG</sequence>